<sequence length="153" mass="17569">MGFLYIVNSQGLTKIGITADIQRRMNELKPDRIYQVVKLSRERERERKLHQLFTDKRLQGSEYFFLSWAERRRACRLARQGGERVKFPYRAACQARTHWLWWVGHGSGALVGVFGFGLAVGVAAVLIAQSRPEVQPRQARASFVFPTKSFVSV</sequence>
<name>A0A0G8AUG3_9SYNE</name>
<proteinExistence type="predicted"/>
<dbReference type="Proteomes" id="UP000035037">
    <property type="component" value="Unassembled WGS sequence"/>
</dbReference>
<accession>A0A0G8AUG3</accession>
<dbReference type="AlphaFoldDB" id="A0A0G8AUG3"/>
<dbReference type="EMBL" id="JYFQ01000125">
    <property type="protein sequence ID" value="KKZ11933.1"/>
    <property type="molecule type" value="Genomic_DNA"/>
</dbReference>
<evidence type="ECO:0000313" key="4">
    <source>
        <dbReference type="Proteomes" id="UP000035037"/>
    </source>
</evidence>
<keyword evidence="1" id="KW-0472">Membrane</keyword>
<reference evidence="3 4" key="2">
    <citation type="submission" date="2015-05" db="EMBL/GenBank/DDBJ databases">
        <title>Lifestyle Evolution in Cyanobacterial Symbionts of Sponges.</title>
        <authorList>
            <person name="Burgsdorf I."/>
            <person name="Slaby B.M."/>
            <person name="Handley K.M."/>
            <person name="Haber M."/>
            <person name="Blom J."/>
            <person name="Marshall C.W."/>
            <person name="Gilbert J.A."/>
            <person name="Hentschel U."/>
            <person name="Steindler L."/>
        </authorList>
    </citation>
    <scope>NUCLEOTIDE SEQUENCE [LARGE SCALE GENOMIC DNA]</scope>
    <source>
        <strain evidence="3">15L</strain>
    </source>
</reference>
<keyword evidence="1" id="KW-0812">Transmembrane</keyword>
<dbReference type="InterPro" id="IPR018306">
    <property type="entry name" value="Phage_T5_Orf172_DNA-bd"/>
</dbReference>
<reference evidence="3 4" key="1">
    <citation type="submission" date="2015-02" db="EMBL/GenBank/DDBJ databases">
        <authorList>
            <person name="Slaby B."/>
            <person name="Hentschel U."/>
        </authorList>
    </citation>
    <scope>NUCLEOTIDE SEQUENCE [LARGE SCALE GENOMIC DNA]</scope>
    <source>
        <strain evidence="3">15L</strain>
    </source>
</reference>
<dbReference type="PATRIC" id="fig|1608419.3.peg.335"/>
<evidence type="ECO:0000256" key="1">
    <source>
        <dbReference type="SAM" id="Phobius"/>
    </source>
</evidence>
<evidence type="ECO:0000259" key="2">
    <source>
        <dbReference type="SMART" id="SM00974"/>
    </source>
</evidence>
<keyword evidence="1" id="KW-1133">Transmembrane helix</keyword>
<evidence type="ECO:0000313" key="3">
    <source>
        <dbReference type="EMBL" id="KKZ11933.1"/>
    </source>
</evidence>
<feature type="transmembrane region" description="Helical" evidence="1">
    <location>
        <begin position="99"/>
        <end position="128"/>
    </location>
</feature>
<feature type="domain" description="Bacteriophage T5 Orf172 DNA-binding" evidence="2">
    <location>
        <begin position="7"/>
        <end position="78"/>
    </location>
</feature>
<organism evidence="3 4">
    <name type="scientific">Candidatus Synechococcus spongiarum 15L</name>
    <dbReference type="NCBI Taxonomy" id="1608419"/>
    <lineage>
        <taxon>Bacteria</taxon>
        <taxon>Bacillati</taxon>
        <taxon>Cyanobacteriota</taxon>
        <taxon>Cyanophyceae</taxon>
        <taxon>Synechococcales</taxon>
        <taxon>Synechococcaceae</taxon>
        <taxon>Synechococcus</taxon>
    </lineage>
</organism>
<protein>
    <recommendedName>
        <fullName evidence="2">Bacteriophage T5 Orf172 DNA-binding domain-containing protein</fullName>
    </recommendedName>
</protein>
<comment type="caution">
    <text evidence="3">The sequence shown here is derived from an EMBL/GenBank/DDBJ whole genome shotgun (WGS) entry which is preliminary data.</text>
</comment>
<dbReference type="Pfam" id="PF13455">
    <property type="entry name" value="MUG113"/>
    <property type="match status" value="1"/>
</dbReference>
<gene>
    <name evidence="3" type="ORF">TQ37_06290</name>
</gene>
<dbReference type="SMART" id="SM00974">
    <property type="entry name" value="T5orf172"/>
    <property type="match status" value="1"/>
</dbReference>